<dbReference type="Gene3D" id="6.10.250.3150">
    <property type="match status" value="1"/>
</dbReference>
<dbReference type="AlphaFoldDB" id="A0A2M6XCZ5"/>
<keyword evidence="2" id="KW-0732">Signal</keyword>
<accession>A0A2M6XCZ5</accession>
<feature type="signal peptide" evidence="2">
    <location>
        <begin position="1"/>
        <end position="22"/>
    </location>
</feature>
<dbReference type="EMBL" id="PEYO01000017">
    <property type="protein sequence ID" value="PIU03497.1"/>
    <property type="molecule type" value="Genomic_DNA"/>
</dbReference>
<evidence type="ECO:0000256" key="2">
    <source>
        <dbReference type="SAM" id="SignalP"/>
    </source>
</evidence>
<evidence type="ECO:0000256" key="1">
    <source>
        <dbReference type="SAM" id="Coils"/>
    </source>
</evidence>
<feature type="chain" id="PRO_5014902165" description="Sporulation stage II protein D amidase enhancer LytB N-terminal domain-containing protein" evidence="2">
    <location>
        <begin position="23"/>
        <end position="585"/>
    </location>
</feature>
<reference evidence="5" key="1">
    <citation type="submission" date="2017-09" db="EMBL/GenBank/DDBJ databases">
        <title>Depth-based differentiation of microbial function through sediment-hosted aquifers and enrichment of novel symbionts in the deep terrestrial subsurface.</title>
        <authorList>
            <person name="Probst A.J."/>
            <person name="Ladd B."/>
            <person name="Jarett J.K."/>
            <person name="Geller-Mcgrath D.E."/>
            <person name="Sieber C.M.K."/>
            <person name="Emerson J.B."/>
            <person name="Anantharaman K."/>
            <person name="Thomas B.C."/>
            <person name="Malmstrom R."/>
            <person name="Stieglmeier M."/>
            <person name="Klingl A."/>
            <person name="Woyke T."/>
            <person name="Ryan C.M."/>
            <person name="Banfield J.F."/>
        </authorList>
    </citation>
    <scope>NUCLEOTIDE SEQUENCE [LARGE SCALE GENOMIC DNA]</scope>
</reference>
<feature type="domain" description="Sporulation stage II protein D amidase enhancer LytB N-terminal" evidence="3">
    <location>
        <begin position="323"/>
        <end position="401"/>
    </location>
</feature>
<name>A0A2M6XCZ5_9BACT</name>
<feature type="coiled-coil region" evidence="1">
    <location>
        <begin position="65"/>
        <end position="99"/>
    </location>
</feature>
<dbReference type="Pfam" id="PF08486">
    <property type="entry name" value="SpoIID"/>
    <property type="match status" value="1"/>
</dbReference>
<gene>
    <name evidence="4" type="ORF">COT44_03565</name>
</gene>
<sequence>MKLRRPIFILLVVLCTSSLVHWYTSTSVRALSPDCSQPASNIPPDKWETCRLEYEKEADLLGSANATNREELTSLQKQLTSLSQRIKALGNQIDSLSKDITNREVDIGVQEKLLSARIRDYYIKSHYFSPLLIFFSSKTATDLSRELSLRNAVMTNDKNAILSLSQKVTQLTSDKTTVQKNKDSLTALAKKVDDRATFLQGEVKKTESYLAALSAKQQELIALKAGGFSTSVGDVPPADDPASRPDYNPGFSPAFAAFSFGAPHRKGMSQYGAFGRAKLGQSVEDILHAYYGGGIEIKKDYSNETIVLGRYNSQGKLICDQGSVDLETYAKRIYEMPGSWGDSGGMEALKAQAVAARSYGLAAVKGSGCICMTEACQVYKPANKGGKWDEAVNVTRGWVLMANGQPFSAWYASTAGGYTFSYTGNGYSTPGLWDTTGGRGAWTDGAYEKLAGSPWFYKAWYRVRSGDVCGGRNHPWLTSSDMADILNAWKVLFQGGGDAGRIFPPDNCGGGNPYSISELQTIGGFTGVSGVSQVIYGDNGSTISVSLVTNKGEVKITGEEFKKAFNLRAPGNIGIKSSLFNLVKK</sequence>
<dbReference type="InterPro" id="IPR013693">
    <property type="entry name" value="SpoIID/LytB_N"/>
</dbReference>
<dbReference type="Proteomes" id="UP000228996">
    <property type="component" value="Unassembled WGS sequence"/>
</dbReference>
<protein>
    <recommendedName>
        <fullName evidence="3">Sporulation stage II protein D amidase enhancer LytB N-terminal domain-containing protein</fullName>
    </recommendedName>
</protein>
<comment type="caution">
    <text evidence="4">The sequence shown here is derived from an EMBL/GenBank/DDBJ whole genome shotgun (WGS) entry which is preliminary data.</text>
</comment>
<keyword evidence="1" id="KW-0175">Coiled coil</keyword>
<organism evidence="4 5">
    <name type="scientific">Candidatus Shapirobacteria bacterium CG08_land_8_20_14_0_20_39_18</name>
    <dbReference type="NCBI Taxonomy" id="1974883"/>
    <lineage>
        <taxon>Bacteria</taxon>
        <taxon>Candidatus Shapironibacteriota</taxon>
    </lineage>
</organism>
<proteinExistence type="predicted"/>
<evidence type="ECO:0000259" key="3">
    <source>
        <dbReference type="Pfam" id="PF08486"/>
    </source>
</evidence>
<evidence type="ECO:0000313" key="5">
    <source>
        <dbReference type="Proteomes" id="UP000228996"/>
    </source>
</evidence>
<evidence type="ECO:0000313" key="4">
    <source>
        <dbReference type="EMBL" id="PIU03497.1"/>
    </source>
</evidence>